<sequence>MEVITATATTSEKGPFTRRVEAYSEAVARIAAQGASSPADWEPLSEYVATGEFKRVGAYLEELDWQQYCHFMTEWVSGGTRFEMTLFRITEAGRVVVQEIEERHYRGEEFIRKNVIALYVFNEDRKIVHLDIYEQAKDSGRWIMDAASAAMA</sequence>
<evidence type="ECO:0000313" key="1">
    <source>
        <dbReference type="EMBL" id="MCJ2185378.1"/>
    </source>
</evidence>
<dbReference type="EMBL" id="JALHLG010000001">
    <property type="protein sequence ID" value="MCJ2185378.1"/>
    <property type="molecule type" value="Genomic_DNA"/>
</dbReference>
<evidence type="ECO:0008006" key="3">
    <source>
        <dbReference type="Google" id="ProtNLM"/>
    </source>
</evidence>
<gene>
    <name evidence="1" type="ORF">MTR66_00950</name>
</gene>
<accession>A0ABT0BK81</accession>
<dbReference type="Proteomes" id="UP001202281">
    <property type="component" value="Unassembled WGS sequence"/>
</dbReference>
<comment type="caution">
    <text evidence="1">The sequence shown here is derived from an EMBL/GenBank/DDBJ whole genome shotgun (WGS) entry which is preliminary data.</text>
</comment>
<name>A0ABT0BK81_9SPHN</name>
<dbReference type="RefSeq" id="WP_243917111.1">
    <property type="nucleotide sequence ID" value="NZ_JALHLG010000001.1"/>
</dbReference>
<organism evidence="1 2">
    <name type="scientific">Novosphingobium beihaiensis</name>
    <dbReference type="NCBI Taxonomy" id="2930389"/>
    <lineage>
        <taxon>Bacteria</taxon>
        <taxon>Pseudomonadati</taxon>
        <taxon>Pseudomonadota</taxon>
        <taxon>Alphaproteobacteria</taxon>
        <taxon>Sphingomonadales</taxon>
        <taxon>Sphingomonadaceae</taxon>
        <taxon>Novosphingobium</taxon>
    </lineage>
</organism>
<evidence type="ECO:0000313" key="2">
    <source>
        <dbReference type="Proteomes" id="UP001202281"/>
    </source>
</evidence>
<keyword evidence="2" id="KW-1185">Reference proteome</keyword>
<proteinExistence type="predicted"/>
<reference evidence="1 2" key="1">
    <citation type="submission" date="2022-04" db="EMBL/GenBank/DDBJ databases">
        <title>Identification of a novel bacterium isolated from mangrove sediments.</title>
        <authorList>
            <person name="Pan X."/>
        </authorList>
    </citation>
    <scope>NUCLEOTIDE SEQUENCE [LARGE SCALE GENOMIC DNA]</scope>
    <source>
        <strain evidence="1 2">B2638</strain>
    </source>
</reference>
<protein>
    <recommendedName>
        <fullName evidence="3">SnoaL-like domain-containing protein</fullName>
    </recommendedName>
</protein>